<organism evidence="1 2">
    <name type="scientific">Anoxybacillus andreesenii</name>
    <dbReference type="NCBI Taxonomy" id="1325932"/>
    <lineage>
        <taxon>Bacteria</taxon>
        <taxon>Bacillati</taxon>
        <taxon>Bacillota</taxon>
        <taxon>Bacilli</taxon>
        <taxon>Bacillales</taxon>
        <taxon>Anoxybacillaceae</taxon>
        <taxon>Anoxybacillus</taxon>
    </lineage>
</organism>
<protein>
    <recommendedName>
        <fullName evidence="3">SEC-C motif-containing protein</fullName>
    </recommendedName>
</protein>
<keyword evidence="2" id="KW-1185">Reference proteome</keyword>
<evidence type="ECO:0000313" key="1">
    <source>
        <dbReference type="EMBL" id="MDQ0157110.1"/>
    </source>
</evidence>
<gene>
    <name evidence="1" type="ORF">J2S07_003438</name>
</gene>
<dbReference type="SUPFAM" id="SSF103642">
    <property type="entry name" value="Sec-C motif"/>
    <property type="match status" value="1"/>
</dbReference>
<dbReference type="Pfam" id="PF02810">
    <property type="entry name" value="SEC-C"/>
    <property type="match status" value="1"/>
</dbReference>
<reference evidence="1 2" key="1">
    <citation type="submission" date="2023-07" db="EMBL/GenBank/DDBJ databases">
        <title>Genomic Encyclopedia of Type Strains, Phase IV (KMG-IV): sequencing the most valuable type-strain genomes for metagenomic binning, comparative biology and taxonomic classification.</title>
        <authorList>
            <person name="Goeker M."/>
        </authorList>
    </citation>
    <scope>NUCLEOTIDE SEQUENCE [LARGE SCALE GENOMIC DNA]</scope>
    <source>
        <strain evidence="1 2">DSM 23948</strain>
    </source>
</reference>
<name>A0ABT9V8F8_9BACL</name>
<accession>A0ABT9V8F8</accession>
<evidence type="ECO:0008006" key="3">
    <source>
        <dbReference type="Google" id="ProtNLM"/>
    </source>
</evidence>
<dbReference type="RefSeq" id="WP_307151582.1">
    <property type="nucleotide sequence ID" value="NZ_JAUSTU010000020.1"/>
</dbReference>
<sequence>MQTKVSRNEPCPCGSGKKYKKCCGLQKTVSITSIIEKEIMDIQAQVLHYAMERFEIELDDDFSGRIDRLLVEDEDEMEYYLFVHTLWFTSFVPVDHGKTILQHFIEEKSRMIQRPKVKEILQTWTNPRPIAGRVVGITSDTMAVRDAFTNEVHQIKLLEEYDVTANAFLFAILVPFGTEWIVFPTIFDMEGEDNEKEELFLRKEFGRTTYDNPIEFLQEQFLDLMNTLPYAMLDYGSGSIDWKNDAHREIAVLFEEKMKEGSAPDTLIATGLLLWFKYCEKDLKLIKKPETYAAAVHYLNLKANPMLDLTKKEIANLYGISPSTLGTAIRDMEFDLYEELMELKGMYLEQIIEDLELGSFGFPDDDWDDEEDDDDGYLF</sequence>
<comment type="caution">
    <text evidence="1">The sequence shown here is derived from an EMBL/GenBank/DDBJ whole genome shotgun (WGS) entry which is preliminary data.</text>
</comment>
<evidence type="ECO:0000313" key="2">
    <source>
        <dbReference type="Proteomes" id="UP001231362"/>
    </source>
</evidence>
<dbReference type="Proteomes" id="UP001231362">
    <property type="component" value="Unassembled WGS sequence"/>
</dbReference>
<dbReference type="Gene3D" id="3.10.450.50">
    <property type="match status" value="1"/>
</dbReference>
<dbReference type="InterPro" id="IPR004027">
    <property type="entry name" value="SEC_C_motif"/>
</dbReference>
<proteinExistence type="predicted"/>
<dbReference type="EMBL" id="JAUSTU010000020">
    <property type="protein sequence ID" value="MDQ0157110.1"/>
    <property type="molecule type" value="Genomic_DNA"/>
</dbReference>